<dbReference type="RefSeq" id="WP_153248699.1">
    <property type="nucleotide sequence ID" value="NZ_CP044205.1"/>
</dbReference>
<dbReference type="SUPFAM" id="SSF53850">
    <property type="entry name" value="Periplasmic binding protein-like II"/>
    <property type="match status" value="1"/>
</dbReference>
<organism evidence="1 2">
    <name type="scientific">Candidatus Methylospira mobilis</name>
    <dbReference type="NCBI Taxonomy" id="1808979"/>
    <lineage>
        <taxon>Bacteria</taxon>
        <taxon>Pseudomonadati</taxon>
        <taxon>Pseudomonadota</taxon>
        <taxon>Gammaproteobacteria</taxon>
        <taxon>Methylococcales</taxon>
        <taxon>Methylococcaceae</taxon>
        <taxon>Candidatus Methylospira</taxon>
    </lineage>
</organism>
<dbReference type="Proteomes" id="UP000325755">
    <property type="component" value="Chromosome"/>
</dbReference>
<dbReference type="PANTHER" id="PTHR30024:SF21">
    <property type="entry name" value="ABC TRANSPORTER SUBSTRATE-BINDING PROTEIN"/>
    <property type="match status" value="1"/>
</dbReference>
<dbReference type="OrthoDB" id="9780180at2"/>
<keyword evidence="2" id="KW-1185">Reference proteome</keyword>
<evidence type="ECO:0000313" key="1">
    <source>
        <dbReference type="EMBL" id="QFY42703.1"/>
    </source>
</evidence>
<proteinExistence type="predicted"/>
<evidence type="ECO:0000313" key="2">
    <source>
        <dbReference type="Proteomes" id="UP000325755"/>
    </source>
</evidence>
<dbReference type="EMBL" id="CP044205">
    <property type="protein sequence ID" value="QFY42703.1"/>
    <property type="molecule type" value="Genomic_DNA"/>
</dbReference>
<dbReference type="KEGG" id="mmob:F6R98_08750"/>
<gene>
    <name evidence="1" type="ORF">F6R98_08750</name>
</gene>
<dbReference type="PANTHER" id="PTHR30024">
    <property type="entry name" value="ALIPHATIC SULFONATES-BINDING PROTEIN-RELATED"/>
    <property type="match status" value="1"/>
</dbReference>
<sequence length="347" mass="38489">MTEKQQNITVDTLWYTRCSVPTPLGLASQLGWFDKEFGADGITIKTLQDTIDPAVRESHYDHHLQNSFRQGGNVPAIWTRANGTETRVIGLNWVDESQLILALPDSGIKTPEDLRGRRIGLPVHNNTIDHGRAGALRGFLVTLEQGGVGEKEVEWLDFSAPAHRSGPQPGGRGTGGGYAVLIQALLNRKVDAVFVKGSRGVQVAHEIRANIVNDIRNHPDPLVRANNGAPRPITVDRHILEHRPDLVARFLARVVAIGDWAASHPAETVAYIARETGSDEKWVKQAYGEDLHQHQYTDLNETAIKGLEVYKNFLYQRGFLKSDFDVRAWIDPNPLAEIARFSARKAA</sequence>
<dbReference type="Gene3D" id="3.40.190.10">
    <property type="entry name" value="Periplasmic binding protein-like II"/>
    <property type="match status" value="1"/>
</dbReference>
<name>A0A5Q0BFS0_9GAMM</name>
<dbReference type="AlphaFoldDB" id="A0A5Q0BFS0"/>
<protein>
    <submittedName>
        <fullName evidence="1">ABC transporter substrate-binding protein</fullName>
    </submittedName>
</protein>
<dbReference type="Gene3D" id="3.40.190.270">
    <property type="match status" value="1"/>
</dbReference>
<dbReference type="InParanoid" id="A0A5Q0BFS0"/>
<accession>A0A5Q0BFS0</accession>
<reference evidence="1 2" key="1">
    <citation type="submission" date="2019-09" db="EMBL/GenBank/DDBJ databases">
        <title>Ecophysiology of the spiral-shaped methanotroph Methylospira mobilis as revealed by the complete genome sequence.</title>
        <authorList>
            <person name="Oshkin I.Y."/>
            <person name="Dedysh S.N."/>
            <person name="Miroshnikov K."/>
            <person name="Danilova O.V."/>
            <person name="Hakobyan A."/>
            <person name="Liesack W."/>
        </authorList>
    </citation>
    <scope>NUCLEOTIDE SEQUENCE [LARGE SCALE GENOMIC DNA]</scope>
    <source>
        <strain evidence="1 2">Shm1</strain>
    </source>
</reference>